<sequence>MYAKSAPRGRSCMQQLVVDKSSGNSSTKNGVDLCNKIDSDAHMRTGDKYAHPPQPPREMLSTPLQPSKVQIFLSVSGCGPFMVNPGVWHLIGRPPSCDSFTLTRNRQPWTHIAVFKSTFCFVEGCVSPRKKRLDTGRIGEWNKLGDCSHDCSCFCITQKAVHDLHCIANETYDADAKV</sequence>
<dbReference type="AlphaFoldDB" id="A0A4C1SU03"/>
<gene>
    <name evidence="1" type="ORF">EVAR_3653_1</name>
</gene>
<organism evidence="1 2">
    <name type="scientific">Eumeta variegata</name>
    <name type="common">Bagworm moth</name>
    <name type="synonym">Eumeta japonica</name>
    <dbReference type="NCBI Taxonomy" id="151549"/>
    <lineage>
        <taxon>Eukaryota</taxon>
        <taxon>Metazoa</taxon>
        <taxon>Ecdysozoa</taxon>
        <taxon>Arthropoda</taxon>
        <taxon>Hexapoda</taxon>
        <taxon>Insecta</taxon>
        <taxon>Pterygota</taxon>
        <taxon>Neoptera</taxon>
        <taxon>Endopterygota</taxon>
        <taxon>Lepidoptera</taxon>
        <taxon>Glossata</taxon>
        <taxon>Ditrysia</taxon>
        <taxon>Tineoidea</taxon>
        <taxon>Psychidae</taxon>
        <taxon>Oiketicinae</taxon>
        <taxon>Eumeta</taxon>
    </lineage>
</organism>
<evidence type="ECO:0000313" key="1">
    <source>
        <dbReference type="EMBL" id="GBP04690.1"/>
    </source>
</evidence>
<dbReference type="EMBL" id="BGZK01000015">
    <property type="protein sequence ID" value="GBP04690.1"/>
    <property type="molecule type" value="Genomic_DNA"/>
</dbReference>
<keyword evidence="2" id="KW-1185">Reference proteome</keyword>
<reference evidence="1 2" key="1">
    <citation type="journal article" date="2019" name="Commun. Biol.">
        <title>The bagworm genome reveals a unique fibroin gene that provides high tensile strength.</title>
        <authorList>
            <person name="Kono N."/>
            <person name="Nakamura H."/>
            <person name="Ohtoshi R."/>
            <person name="Tomita M."/>
            <person name="Numata K."/>
            <person name="Arakawa K."/>
        </authorList>
    </citation>
    <scope>NUCLEOTIDE SEQUENCE [LARGE SCALE GENOMIC DNA]</scope>
</reference>
<comment type="caution">
    <text evidence="1">The sequence shown here is derived from an EMBL/GenBank/DDBJ whole genome shotgun (WGS) entry which is preliminary data.</text>
</comment>
<evidence type="ECO:0000313" key="2">
    <source>
        <dbReference type="Proteomes" id="UP000299102"/>
    </source>
</evidence>
<dbReference type="Proteomes" id="UP000299102">
    <property type="component" value="Unassembled WGS sequence"/>
</dbReference>
<name>A0A4C1SU03_EUMVA</name>
<proteinExistence type="predicted"/>
<protein>
    <submittedName>
        <fullName evidence="1">Uncharacterized protein</fullName>
    </submittedName>
</protein>
<accession>A0A4C1SU03</accession>